<sequence>MPSEFPWDTLKAETLRSLCRDLNLPPRLGRRAEMIKALSAIADEGLEVVLERIDEIVPNETGASSSRRAKRPREAEPQGTLLSDRKKGINLRSGLRADGSLLKKRQKAFDGVVIESAKAETEPRARSVKRRRVAKTRGKKRSTTKATNKQTKNEEEDGRRSDEDGDEDAAGSDTAAGPSTSNVSHVPVSFGEASP</sequence>
<evidence type="ECO:0000313" key="3">
    <source>
        <dbReference type="Proteomes" id="UP000305948"/>
    </source>
</evidence>
<evidence type="ECO:0000313" key="2">
    <source>
        <dbReference type="EMBL" id="TFK51570.1"/>
    </source>
</evidence>
<reference evidence="2 3" key="1">
    <citation type="journal article" date="2019" name="Nat. Ecol. Evol.">
        <title>Megaphylogeny resolves global patterns of mushroom evolution.</title>
        <authorList>
            <person name="Varga T."/>
            <person name="Krizsan K."/>
            <person name="Foldi C."/>
            <person name="Dima B."/>
            <person name="Sanchez-Garcia M."/>
            <person name="Sanchez-Ramirez S."/>
            <person name="Szollosi G.J."/>
            <person name="Szarkandi J.G."/>
            <person name="Papp V."/>
            <person name="Albert L."/>
            <person name="Andreopoulos W."/>
            <person name="Angelini C."/>
            <person name="Antonin V."/>
            <person name="Barry K.W."/>
            <person name="Bougher N.L."/>
            <person name="Buchanan P."/>
            <person name="Buyck B."/>
            <person name="Bense V."/>
            <person name="Catcheside P."/>
            <person name="Chovatia M."/>
            <person name="Cooper J."/>
            <person name="Damon W."/>
            <person name="Desjardin D."/>
            <person name="Finy P."/>
            <person name="Geml J."/>
            <person name="Haridas S."/>
            <person name="Hughes K."/>
            <person name="Justo A."/>
            <person name="Karasinski D."/>
            <person name="Kautmanova I."/>
            <person name="Kiss B."/>
            <person name="Kocsube S."/>
            <person name="Kotiranta H."/>
            <person name="LaButti K.M."/>
            <person name="Lechner B.E."/>
            <person name="Liimatainen K."/>
            <person name="Lipzen A."/>
            <person name="Lukacs Z."/>
            <person name="Mihaltcheva S."/>
            <person name="Morgado L.N."/>
            <person name="Niskanen T."/>
            <person name="Noordeloos M.E."/>
            <person name="Ohm R.A."/>
            <person name="Ortiz-Santana B."/>
            <person name="Ovrebo C."/>
            <person name="Racz N."/>
            <person name="Riley R."/>
            <person name="Savchenko A."/>
            <person name="Shiryaev A."/>
            <person name="Soop K."/>
            <person name="Spirin V."/>
            <person name="Szebenyi C."/>
            <person name="Tomsovsky M."/>
            <person name="Tulloss R.E."/>
            <person name="Uehling J."/>
            <person name="Grigoriev I.V."/>
            <person name="Vagvolgyi C."/>
            <person name="Papp T."/>
            <person name="Martin F.M."/>
            <person name="Miettinen O."/>
            <person name="Hibbett D.S."/>
            <person name="Nagy L.G."/>
        </authorList>
    </citation>
    <scope>NUCLEOTIDE SEQUENCE [LARGE SCALE GENOMIC DNA]</scope>
    <source>
        <strain evidence="2 3">OMC1185</strain>
    </source>
</reference>
<protein>
    <submittedName>
        <fullName evidence="2">Uncharacterized protein</fullName>
    </submittedName>
</protein>
<dbReference type="OrthoDB" id="3892913at2759"/>
<gene>
    <name evidence="2" type="ORF">OE88DRAFT_1659673</name>
</gene>
<feature type="region of interest" description="Disordered" evidence="1">
    <location>
        <begin position="117"/>
        <end position="195"/>
    </location>
</feature>
<dbReference type="EMBL" id="ML213511">
    <property type="protein sequence ID" value="TFK51570.1"/>
    <property type="molecule type" value="Genomic_DNA"/>
</dbReference>
<feature type="compositionally biased region" description="Basic and acidic residues" evidence="1">
    <location>
        <begin position="151"/>
        <end position="162"/>
    </location>
</feature>
<dbReference type="Proteomes" id="UP000305948">
    <property type="component" value="Unassembled WGS sequence"/>
</dbReference>
<organism evidence="2 3">
    <name type="scientific">Heliocybe sulcata</name>
    <dbReference type="NCBI Taxonomy" id="5364"/>
    <lineage>
        <taxon>Eukaryota</taxon>
        <taxon>Fungi</taxon>
        <taxon>Dikarya</taxon>
        <taxon>Basidiomycota</taxon>
        <taxon>Agaricomycotina</taxon>
        <taxon>Agaricomycetes</taxon>
        <taxon>Gloeophyllales</taxon>
        <taxon>Gloeophyllaceae</taxon>
        <taxon>Heliocybe</taxon>
    </lineage>
</organism>
<name>A0A5C3N293_9AGAM</name>
<evidence type="ECO:0000256" key="1">
    <source>
        <dbReference type="SAM" id="MobiDB-lite"/>
    </source>
</evidence>
<dbReference type="STRING" id="5364.A0A5C3N293"/>
<feature type="compositionally biased region" description="Basic residues" evidence="1">
    <location>
        <begin position="126"/>
        <end position="143"/>
    </location>
</feature>
<feature type="region of interest" description="Disordered" evidence="1">
    <location>
        <begin position="60"/>
        <end position="88"/>
    </location>
</feature>
<proteinExistence type="predicted"/>
<keyword evidence="3" id="KW-1185">Reference proteome</keyword>
<dbReference type="AlphaFoldDB" id="A0A5C3N293"/>
<accession>A0A5C3N293</accession>